<accession>A0AAW9DWD9</accession>
<proteinExistence type="predicted"/>
<dbReference type="Proteomes" id="UP001279553">
    <property type="component" value="Unassembled WGS sequence"/>
</dbReference>
<comment type="caution">
    <text evidence="1">The sequence shown here is derived from an EMBL/GenBank/DDBJ whole genome shotgun (WGS) entry which is preliminary data.</text>
</comment>
<evidence type="ECO:0000313" key="2">
    <source>
        <dbReference type="Proteomes" id="UP001279553"/>
    </source>
</evidence>
<evidence type="ECO:0000313" key="1">
    <source>
        <dbReference type="EMBL" id="MDX5932927.1"/>
    </source>
</evidence>
<name>A0AAW9DWD9_ACIAO</name>
<reference evidence="1 2" key="1">
    <citation type="submission" date="2023-11" db="EMBL/GenBank/DDBJ databases">
        <title>MicrobeMod: A computational toolkit for identifying prokaryotic methylation and restriction-modification with nanopore sequencing.</title>
        <authorList>
            <person name="Crits-Christoph A."/>
            <person name="Kang S.C."/>
            <person name="Lee H."/>
            <person name="Ostrov N."/>
        </authorList>
    </citation>
    <scope>NUCLEOTIDE SEQUENCE [LARGE SCALE GENOMIC DNA]</scope>
    <source>
        <strain evidence="1 2">DSMZ 700</strain>
    </source>
</reference>
<protein>
    <submittedName>
        <fullName evidence="1">Uncharacterized protein</fullName>
    </submittedName>
</protein>
<gene>
    <name evidence="1" type="ORF">SIL87_19425</name>
</gene>
<dbReference type="AlphaFoldDB" id="A0AAW9DWD9"/>
<dbReference type="EMBL" id="JAWXYB010000018">
    <property type="protein sequence ID" value="MDX5932927.1"/>
    <property type="molecule type" value="Genomic_DNA"/>
</dbReference>
<keyword evidence="2" id="KW-1185">Reference proteome</keyword>
<organism evidence="1 2">
    <name type="scientific">Acidiphilium acidophilum</name>
    <name type="common">Thiobacillus acidophilus</name>
    <dbReference type="NCBI Taxonomy" id="76588"/>
    <lineage>
        <taxon>Bacteria</taxon>
        <taxon>Pseudomonadati</taxon>
        <taxon>Pseudomonadota</taxon>
        <taxon>Alphaproteobacteria</taxon>
        <taxon>Acetobacterales</taxon>
        <taxon>Acidocellaceae</taxon>
        <taxon>Acidiphilium</taxon>
    </lineage>
</organism>
<dbReference type="RefSeq" id="WP_319615783.1">
    <property type="nucleotide sequence ID" value="NZ_JAWXYB010000018.1"/>
</dbReference>
<sequence length="130" mass="14031">MSDDAINNFDLHAAFMRRAAADQPAFIEALAIRLEQALPGLVHVERKKDGLFSKTAHVHTISIDTGAARYVLEQEHGTLTATCAHGTGGVILKRETLTIAQFLTAVNEALGRLSADAEGAHQVLHDFLMS</sequence>